<dbReference type="GO" id="GO:0005886">
    <property type="term" value="C:plasma membrane"/>
    <property type="evidence" value="ECO:0007669"/>
    <property type="project" value="TreeGrafter"/>
</dbReference>
<dbReference type="EMBL" id="JAHRHJ020003309">
    <property type="protein sequence ID" value="KAH9291990.1"/>
    <property type="molecule type" value="Genomic_DNA"/>
</dbReference>
<dbReference type="AlphaFoldDB" id="A0AA38C008"/>
<feature type="region of interest" description="Disordered" evidence="1">
    <location>
        <begin position="343"/>
        <end position="367"/>
    </location>
</feature>
<proteinExistence type="predicted"/>
<feature type="transmembrane region" description="Helical" evidence="2">
    <location>
        <begin position="66"/>
        <end position="84"/>
    </location>
</feature>
<dbReference type="InterPro" id="IPR012337">
    <property type="entry name" value="RNaseH-like_sf"/>
</dbReference>
<evidence type="ECO:0000256" key="2">
    <source>
        <dbReference type="SAM" id="Phobius"/>
    </source>
</evidence>
<keyword evidence="2" id="KW-1133">Transmembrane helix</keyword>
<evidence type="ECO:0000313" key="5">
    <source>
        <dbReference type="Proteomes" id="UP000824469"/>
    </source>
</evidence>
<evidence type="ECO:0000256" key="1">
    <source>
        <dbReference type="SAM" id="MobiDB-lite"/>
    </source>
</evidence>
<keyword evidence="2" id="KW-0472">Membrane</keyword>
<feature type="non-terminal residue" evidence="4">
    <location>
        <position position="617"/>
    </location>
</feature>
<gene>
    <name evidence="4" type="ORF">KI387_042820</name>
</gene>
<feature type="transmembrane region" description="Helical" evidence="2">
    <location>
        <begin position="20"/>
        <end position="37"/>
    </location>
</feature>
<dbReference type="PANTHER" id="PTHR12741">
    <property type="entry name" value="LYST-INTERACTING PROTEIN LIP5 DOPAMINE RESPONSIVE PROTEIN DRG-1"/>
    <property type="match status" value="1"/>
</dbReference>
<accession>A0AA38C008</accession>
<keyword evidence="2" id="KW-0812">Transmembrane</keyword>
<dbReference type="Proteomes" id="UP000824469">
    <property type="component" value="Unassembled WGS sequence"/>
</dbReference>
<dbReference type="GO" id="GO:0046527">
    <property type="term" value="F:glucosyltransferase activity"/>
    <property type="evidence" value="ECO:0007669"/>
    <property type="project" value="TreeGrafter"/>
</dbReference>
<dbReference type="Pfam" id="PF25968">
    <property type="entry name" value="CALS1"/>
    <property type="match status" value="1"/>
</dbReference>
<dbReference type="InterPro" id="IPR058851">
    <property type="entry name" value="CALS1_helical"/>
</dbReference>
<dbReference type="PANTHER" id="PTHR12741:SF106">
    <property type="entry name" value="CALLOSE SYNTHASE 5"/>
    <property type="match status" value="1"/>
</dbReference>
<sequence>PRIYVGRGMHESQLTLFKYTLFWILLLISKLTFSYYIQIKPLVQPTKDIMHVTDIRYTWQRLFPNVPGKTGAVISLWAPVILVYFMDVQIWYAIFSTLTGGVSGAMRRLGEIRTLGMLRSRFHSLPGAFNAYLVPSKKHLQRNFSFARRFEEVSPSMWKEAAKFAQLWNEVICSFREEDIISNREMDLLLVPYSLDTSLNLIQWPPFLLASKIPIALDMTAQFKARDADLWKRICADEYMRCAVIECYETFKHVLNTLIAGDNEKRIIEIILKEVEANISKNTLLANFRMSALPTFYRKFVELIEILRKGEASMRDNVILLLQDMLELVTRDMMVNEIRELQESGQGRQELNNGRYDSTDSPQTNRQLFAGTKPKPAVIFPPPATAQWIGQRQSNTERAQKVKSMILDDTWWDRVEYLLSFTEPIMSMIRFTDMDQPCLGEIYDSIDSMIEKIKAVINAKEQDPEETFFKQVQSILIERWNKMTTPLHLLAFALTPRFYYTEILSLPGRVAPYRDVEVSEGYMAALARLFPNPEAQDIGCDREIVDLDASISHHGALDDDESFVALRDLHAQGGATGSGPNGSGSSPCGSYEPCNDDDVVDVEMKRNMMNIERQFEL</sequence>
<evidence type="ECO:0000259" key="3">
    <source>
        <dbReference type="Pfam" id="PF25968"/>
    </source>
</evidence>
<organism evidence="4 5">
    <name type="scientific">Taxus chinensis</name>
    <name type="common">Chinese yew</name>
    <name type="synonym">Taxus wallichiana var. chinensis</name>
    <dbReference type="NCBI Taxonomy" id="29808"/>
    <lineage>
        <taxon>Eukaryota</taxon>
        <taxon>Viridiplantae</taxon>
        <taxon>Streptophyta</taxon>
        <taxon>Embryophyta</taxon>
        <taxon>Tracheophyta</taxon>
        <taxon>Spermatophyta</taxon>
        <taxon>Pinopsida</taxon>
        <taxon>Pinidae</taxon>
        <taxon>Conifers II</taxon>
        <taxon>Cupressales</taxon>
        <taxon>Taxaceae</taxon>
        <taxon>Taxus</taxon>
    </lineage>
</organism>
<comment type="caution">
    <text evidence="4">The sequence shown here is derived from an EMBL/GenBank/DDBJ whole genome shotgun (WGS) entry which is preliminary data.</text>
</comment>
<name>A0AA38C008_TAXCH</name>
<dbReference type="SUPFAM" id="SSF53098">
    <property type="entry name" value="Ribonuclease H-like"/>
    <property type="match status" value="1"/>
</dbReference>
<feature type="domain" description="Callose synthase helical" evidence="3">
    <location>
        <begin position="205"/>
        <end position="359"/>
    </location>
</feature>
<keyword evidence="5" id="KW-1185">Reference proteome</keyword>
<evidence type="ECO:0000313" key="4">
    <source>
        <dbReference type="EMBL" id="KAH9291990.1"/>
    </source>
</evidence>
<protein>
    <recommendedName>
        <fullName evidence="3">Callose synthase helical domain-containing protein</fullName>
    </recommendedName>
</protein>
<reference evidence="4 5" key="1">
    <citation type="journal article" date="2021" name="Nat. Plants">
        <title>The Taxus genome provides insights into paclitaxel biosynthesis.</title>
        <authorList>
            <person name="Xiong X."/>
            <person name="Gou J."/>
            <person name="Liao Q."/>
            <person name="Li Y."/>
            <person name="Zhou Q."/>
            <person name="Bi G."/>
            <person name="Li C."/>
            <person name="Du R."/>
            <person name="Wang X."/>
            <person name="Sun T."/>
            <person name="Guo L."/>
            <person name="Liang H."/>
            <person name="Lu P."/>
            <person name="Wu Y."/>
            <person name="Zhang Z."/>
            <person name="Ro D.K."/>
            <person name="Shang Y."/>
            <person name="Huang S."/>
            <person name="Yan J."/>
        </authorList>
    </citation>
    <scope>NUCLEOTIDE SEQUENCE [LARGE SCALE GENOMIC DNA]</scope>
    <source>
        <strain evidence="4">Ta-2019</strain>
    </source>
</reference>
<feature type="region of interest" description="Disordered" evidence="1">
    <location>
        <begin position="574"/>
        <end position="595"/>
    </location>
</feature>